<feature type="transmembrane region" description="Helical" evidence="5">
    <location>
        <begin position="222"/>
        <end position="244"/>
    </location>
</feature>
<evidence type="ECO:0000313" key="8">
    <source>
        <dbReference type="Proteomes" id="UP000076268"/>
    </source>
</evidence>
<dbReference type="PANTHER" id="PTHR37422">
    <property type="entry name" value="TEICHURONIC ACID BIOSYNTHESIS PROTEIN TUAE"/>
    <property type="match status" value="1"/>
</dbReference>
<feature type="transmembrane region" description="Helical" evidence="5">
    <location>
        <begin position="305"/>
        <end position="329"/>
    </location>
</feature>
<comment type="caution">
    <text evidence="7">The sequence shown here is derived from an EMBL/GenBank/DDBJ whole genome shotgun (WGS) entry which is preliminary data.</text>
</comment>
<feature type="domain" description="O-antigen ligase-related" evidence="6">
    <location>
        <begin position="187"/>
        <end position="322"/>
    </location>
</feature>
<evidence type="ECO:0000256" key="3">
    <source>
        <dbReference type="ARBA" id="ARBA00022989"/>
    </source>
</evidence>
<evidence type="ECO:0000256" key="2">
    <source>
        <dbReference type="ARBA" id="ARBA00022692"/>
    </source>
</evidence>
<evidence type="ECO:0000256" key="5">
    <source>
        <dbReference type="SAM" id="Phobius"/>
    </source>
</evidence>
<keyword evidence="4 5" id="KW-0472">Membrane</keyword>
<dbReference type="GO" id="GO:0016020">
    <property type="term" value="C:membrane"/>
    <property type="evidence" value="ECO:0007669"/>
    <property type="project" value="UniProtKB-SubCell"/>
</dbReference>
<dbReference type="Proteomes" id="UP000076268">
    <property type="component" value="Unassembled WGS sequence"/>
</dbReference>
<accession>A0A154BSJ2</accession>
<dbReference type="InterPro" id="IPR051533">
    <property type="entry name" value="WaaL-like"/>
</dbReference>
<feature type="transmembrane region" description="Helical" evidence="5">
    <location>
        <begin position="6"/>
        <end position="33"/>
    </location>
</feature>
<evidence type="ECO:0000256" key="4">
    <source>
        <dbReference type="ARBA" id="ARBA00023136"/>
    </source>
</evidence>
<dbReference type="STRING" id="1794912.AXX12_10355"/>
<keyword evidence="2 5" id="KW-0812">Transmembrane</keyword>
<feature type="transmembrane region" description="Helical" evidence="5">
    <location>
        <begin position="185"/>
        <end position="216"/>
    </location>
</feature>
<feature type="transmembrane region" description="Helical" evidence="5">
    <location>
        <begin position="72"/>
        <end position="91"/>
    </location>
</feature>
<feature type="transmembrane region" description="Helical" evidence="5">
    <location>
        <begin position="45"/>
        <end position="66"/>
    </location>
</feature>
<evidence type="ECO:0000256" key="1">
    <source>
        <dbReference type="ARBA" id="ARBA00004141"/>
    </source>
</evidence>
<dbReference type="InterPro" id="IPR007016">
    <property type="entry name" value="O-antigen_ligase-rel_domated"/>
</dbReference>
<dbReference type="PANTHER" id="PTHR37422:SF13">
    <property type="entry name" value="LIPOPOLYSACCHARIDE BIOSYNTHESIS PROTEIN PA4999-RELATED"/>
    <property type="match status" value="1"/>
</dbReference>
<dbReference type="EMBL" id="LSGP01000017">
    <property type="protein sequence ID" value="KYZ76867.1"/>
    <property type="molecule type" value="Genomic_DNA"/>
</dbReference>
<evidence type="ECO:0000259" key="6">
    <source>
        <dbReference type="Pfam" id="PF04932"/>
    </source>
</evidence>
<name>A0A154BSJ2_ANASB</name>
<keyword evidence="8" id="KW-1185">Reference proteome</keyword>
<feature type="transmembrane region" description="Helical" evidence="5">
    <location>
        <begin position="156"/>
        <end position="173"/>
    </location>
</feature>
<feature type="transmembrane region" description="Helical" evidence="5">
    <location>
        <begin position="103"/>
        <end position="124"/>
    </location>
</feature>
<feature type="transmembrane region" description="Helical" evidence="5">
    <location>
        <begin position="367"/>
        <end position="387"/>
    </location>
</feature>
<organism evidence="7 8">
    <name type="scientific">Anaerosporomusa subterranea</name>
    <dbReference type="NCBI Taxonomy" id="1794912"/>
    <lineage>
        <taxon>Bacteria</taxon>
        <taxon>Bacillati</taxon>
        <taxon>Bacillota</taxon>
        <taxon>Negativicutes</taxon>
        <taxon>Acetonemataceae</taxon>
        <taxon>Anaerosporomusa</taxon>
    </lineage>
</organism>
<comment type="subcellular location">
    <subcellularLocation>
        <location evidence="1">Membrane</location>
        <topology evidence="1">Multi-pass membrane protein</topology>
    </subcellularLocation>
</comment>
<protein>
    <submittedName>
        <fullName evidence="7">Polymerase</fullName>
    </submittedName>
</protein>
<sequence>MLIDASILAVVFFLPLSLDIATTFLVTGSLIWFGKMLISRTWELGRLPFDHILALLILFGTLSIAASPDRFFSFYNYGHLMGRYVLLYYLVSHNVKSFEQIKRLVGALLASAVIVSLYGFYQYILGVDANSFEWVDAQQFPDLKVRVFSTLQNPNLLAGFLVTIIAIAIGLGLQLTAGDQKVSMLALVMVLGGCLVLTYSRGAWVSLAVVIGAYGILYDRRILWLLLVGPAVMLCFSEVSSRIVSIFHPTDTSSTLRLALWHSTLAMIGDNPFSGIGWGAYWLVYPQYDFFINDESTVIFHAHNMYLHLAAETGLPGLGAFVAFMYCHAHTAARLLRESHPAWVHGLLTGLVVAILGLAVSGLTDHILFSIQLSMLAWLLFAVVIAVKQAEVGIQTKNSYNVQQEKNIVERNT</sequence>
<feature type="transmembrane region" description="Helical" evidence="5">
    <location>
        <begin position="265"/>
        <end position="285"/>
    </location>
</feature>
<proteinExistence type="predicted"/>
<evidence type="ECO:0000313" key="7">
    <source>
        <dbReference type="EMBL" id="KYZ76867.1"/>
    </source>
</evidence>
<feature type="transmembrane region" description="Helical" evidence="5">
    <location>
        <begin position="341"/>
        <end position="361"/>
    </location>
</feature>
<reference evidence="7 8" key="1">
    <citation type="submission" date="2016-02" db="EMBL/GenBank/DDBJ databases">
        <title>Anaerosporomusa subterraneum gen. nov., sp. nov., a spore-forming obligate anaerobe isolated from saprolite.</title>
        <authorList>
            <person name="Choi J.K."/>
            <person name="Shah M."/>
            <person name="Yee N."/>
        </authorList>
    </citation>
    <scope>NUCLEOTIDE SEQUENCE [LARGE SCALE GENOMIC DNA]</scope>
    <source>
        <strain evidence="7 8">RU4</strain>
    </source>
</reference>
<dbReference type="AlphaFoldDB" id="A0A154BSJ2"/>
<keyword evidence="3 5" id="KW-1133">Transmembrane helix</keyword>
<gene>
    <name evidence="7" type="ORF">AXX12_10355</name>
</gene>
<dbReference type="Pfam" id="PF04932">
    <property type="entry name" value="Wzy_C"/>
    <property type="match status" value="1"/>
</dbReference>